<dbReference type="AlphaFoldDB" id="A0A2G5VC60"/>
<keyword evidence="2" id="KW-0472">Membrane</keyword>
<feature type="domain" description="EGF-like" evidence="3">
    <location>
        <begin position="9"/>
        <end position="44"/>
    </location>
</feature>
<evidence type="ECO:0000313" key="4">
    <source>
        <dbReference type="EMBL" id="PIC49342.1"/>
    </source>
</evidence>
<gene>
    <name evidence="5" type="primary">Cnig_chr_II.g7983</name>
    <name evidence="4" type="synonym">Cnig_chr_II.g7981</name>
    <name evidence="4" type="ORF">B9Z55_007981</name>
    <name evidence="5" type="ORF">B9Z55_007983</name>
</gene>
<reference evidence="6" key="1">
    <citation type="submission" date="2017-10" db="EMBL/GenBank/DDBJ databases">
        <title>Rapid genome shrinkage in a self-fertile nematode reveals novel sperm competition proteins.</title>
        <authorList>
            <person name="Yin D."/>
            <person name="Schwarz E.M."/>
            <person name="Thomas C.G."/>
            <person name="Felde R.L."/>
            <person name="Korf I.F."/>
            <person name="Cutter A.D."/>
            <person name="Schartner C.M."/>
            <person name="Ralston E.J."/>
            <person name="Meyer B.J."/>
            <person name="Haag E.S."/>
        </authorList>
    </citation>
    <scope>NUCLEOTIDE SEQUENCE [LARGE SCALE GENOMIC DNA]</scope>
    <source>
        <strain evidence="6">JU1422</strain>
    </source>
</reference>
<dbReference type="InterPro" id="IPR012493">
    <property type="entry name" value="Renin_rcpt"/>
</dbReference>
<evidence type="ECO:0000256" key="1">
    <source>
        <dbReference type="PROSITE-ProRule" id="PRU00076"/>
    </source>
</evidence>
<feature type="disulfide bond" evidence="1">
    <location>
        <begin position="34"/>
        <end position="43"/>
    </location>
</feature>
<feature type="disulfide bond" evidence="1">
    <location>
        <begin position="13"/>
        <end position="23"/>
    </location>
</feature>
<keyword evidence="2" id="KW-0812">Transmembrane</keyword>
<dbReference type="CDD" id="cd00054">
    <property type="entry name" value="EGF_CA"/>
    <property type="match status" value="1"/>
</dbReference>
<dbReference type="PROSITE" id="PS00022">
    <property type="entry name" value="EGF_1"/>
    <property type="match status" value="1"/>
</dbReference>
<dbReference type="PANTHER" id="PTHR13351">
    <property type="entry name" value="RENIN RECEPTOR"/>
    <property type="match status" value="1"/>
</dbReference>
<dbReference type="PANTHER" id="PTHR13351:SF1">
    <property type="entry name" value="RENIN RECEPTOR"/>
    <property type="match status" value="1"/>
</dbReference>
<dbReference type="GO" id="GO:0009897">
    <property type="term" value="C:external side of plasma membrane"/>
    <property type="evidence" value="ECO:0007669"/>
    <property type="project" value="TreeGrafter"/>
</dbReference>
<proteinExistence type="predicted"/>
<dbReference type="PROSITE" id="PS01186">
    <property type="entry name" value="EGF_2"/>
    <property type="match status" value="1"/>
</dbReference>
<dbReference type="Gene3D" id="2.10.25.10">
    <property type="entry name" value="Laminin"/>
    <property type="match status" value="1"/>
</dbReference>
<name>A0A2G5VC60_9PELO</name>
<keyword evidence="2" id="KW-1133">Transmembrane helix</keyword>
<dbReference type="EMBL" id="PDUG01000002">
    <property type="protein sequence ID" value="PIC49344.1"/>
    <property type="molecule type" value="Genomic_DNA"/>
</dbReference>
<evidence type="ECO:0000313" key="5">
    <source>
        <dbReference type="EMBL" id="PIC49344.1"/>
    </source>
</evidence>
<protein>
    <recommendedName>
        <fullName evidence="3">EGF-like domain-containing protein</fullName>
    </recommendedName>
</protein>
<evidence type="ECO:0000259" key="3">
    <source>
        <dbReference type="PROSITE" id="PS50026"/>
    </source>
</evidence>
<comment type="caution">
    <text evidence="5">The sequence shown here is derived from an EMBL/GenBank/DDBJ whole genome shotgun (WGS) entry which is preliminary data.</text>
</comment>
<keyword evidence="1" id="KW-1015">Disulfide bond</keyword>
<accession>A0A2G5VC60</accession>
<dbReference type="InterPro" id="IPR000742">
    <property type="entry name" value="EGF"/>
</dbReference>
<dbReference type="EMBL" id="PDUG01000002">
    <property type="protein sequence ID" value="PIC49342.1"/>
    <property type="molecule type" value="Genomic_DNA"/>
</dbReference>
<dbReference type="Pfam" id="PF07850">
    <property type="entry name" value="Renin_r"/>
    <property type="match status" value="1"/>
</dbReference>
<dbReference type="GO" id="GO:0038023">
    <property type="term" value="F:signaling receptor activity"/>
    <property type="evidence" value="ECO:0007669"/>
    <property type="project" value="InterPro"/>
</dbReference>
<dbReference type="OrthoDB" id="7866065at2759"/>
<evidence type="ECO:0000313" key="6">
    <source>
        <dbReference type="Proteomes" id="UP000230233"/>
    </source>
</evidence>
<comment type="caution">
    <text evidence="1">Lacks conserved residue(s) required for the propagation of feature annotation.</text>
</comment>
<dbReference type="PROSITE" id="PS50026">
    <property type="entry name" value="EGF_3"/>
    <property type="match status" value="1"/>
</dbReference>
<dbReference type="SUPFAM" id="SSF57196">
    <property type="entry name" value="EGF/Laminin"/>
    <property type="match status" value="1"/>
</dbReference>
<keyword evidence="6" id="KW-1185">Reference proteome</keyword>
<sequence>MAIISVRTELHMCSKSCGFRGICYEASGTFLCRCPRGFIGDECDTLVNQLTLEPIGFGYCRISITGLVGIHDLQKKSEAILDIQNAISSLNQAIRDAYGGQAIVELLNFKAEDSSEDVTSSELWNSDFENSKNPEFIGNHKIQKREVSGIPGVREPTEYENIRKAARKSYGVTEAVSSDYPAMFAMILGLVGALVVTTIYIIVAMVSIDPEKDSIIYRMTTTRMKKD</sequence>
<dbReference type="InterPro" id="IPR056780">
    <property type="entry name" value="Renin_r_C"/>
</dbReference>
<dbReference type="STRING" id="1611254.A0A2G5VC60"/>
<feature type="transmembrane region" description="Helical" evidence="2">
    <location>
        <begin position="183"/>
        <end position="208"/>
    </location>
</feature>
<dbReference type="GO" id="GO:0030177">
    <property type="term" value="P:positive regulation of Wnt signaling pathway"/>
    <property type="evidence" value="ECO:0007669"/>
    <property type="project" value="TreeGrafter"/>
</dbReference>
<evidence type="ECO:0000256" key="2">
    <source>
        <dbReference type="SAM" id="Phobius"/>
    </source>
</evidence>
<organism evidence="5 6">
    <name type="scientific">Caenorhabditis nigoni</name>
    <dbReference type="NCBI Taxonomy" id="1611254"/>
    <lineage>
        <taxon>Eukaryota</taxon>
        <taxon>Metazoa</taxon>
        <taxon>Ecdysozoa</taxon>
        <taxon>Nematoda</taxon>
        <taxon>Chromadorea</taxon>
        <taxon>Rhabditida</taxon>
        <taxon>Rhabditina</taxon>
        <taxon>Rhabditomorpha</taxon>
        <taxon>Rhabditoidea</taxon>
        <taxon>Rhabditidae</taxon>
        <taxon>Peloderinae</taxon>
        <taxon>Caenorhabditis</taxon>
    </lineage>
</organism>
<keyword evidence="1" id="KW-0245">EGF-like domain</keyword>
<dbReference type="Proteomes" id="UP000230233">
    <property type="component" value="Chromosome II"/>
</dbReference>
<reference evidence="5" key="2">
    <citation type="journal article" date="2018" name="Science">
        <title>Rapid genome shrinkage in a self-fertile nematode reveals sperm competition proteins.</title>
        <authorList>
            <person name="Yin D."/>
            <person name="Schwarz E.M."/>
            <person name="Thomas C.G."/>
            <person name="Felde R.L."/>
            <person name="Korf I.F."/>
            <person name="Cutter A.D."/>
            <person name="Schartner C.M."/>
            <person name="Ralston E.J."/>
            <person name="Meyer B.J."/>
            <person name="Haag E.S."/>
        </authorList>
    </citation>
    <scope>NUCLEOTIDE SEQUENCE</scope>
    <source>
        <strain evidence="5">JU1422</strain>
    </source>
</reference>